<protein>
    <submittedName>
        <fullName evidence="13">6-phospho-beta-glucosidase</fullName>
    </submittedName>
</protein>
<name>A0A2N9JG52_9ACTN</name>
<keyword evidence="9" id="KW-0408">Iron</keyword>
<feature type="active site" description="Proton donor" evidence="7">
    <location>
        <position position="161"/>
    </location>
</feature>
<evidence type="ECO:0000256" key="11">
    <source>
        <dbReference type="RuleBase" id="RU361152"/>
    </source>
</evidence>
<dbReference type="KEGG" id="mgg:MPLG2_1462"/>
<dbReference type="InterPro" id="IPR022616">
    <property type="entry name" value="Glyco_hydro_4_C"/>
</dbReference>
<evidence type="ECO:0000256" key="6">
    <source>
        <dbReference type="ARBA" id="ARBA00023295"/>
    </source>
</evidence>
<dbReference type="PANTHER" id="PTHR32092:SF5">
    <property type="entry name" value="6-PHOSPHO-BETA-GLUCOSIDASE"/>
    <property type="match status" value="1"/>
</dbReference>
<evidence type="ECO:0000313" key="13">
    <source>
        <dbReference type="EMBL" id="SPD86498.1"/>
    </source>
</evidence>
<evidence type="ECO:0000256" key="2">
    <source>
        <dbReference type="ARBA" id="ARBA00022723"/>
    </source>
</evidence>
<evidence type="ECO:0000256" key="3">
    <source>
        <dbReference type="ARBA" id="ARBA00022801"/>
    </source>
</evidence>
<feature type="binding site" evidence="9">
    <location>
        <position position="160"/>
    </location>
    <ligand>
        <name>Mn(2+)</name>
        <dbReference type="ChEBI" id="CHEBI:29035"/>
    </ligand>
</feature>
<dbReference type="InterPro" id="IPR015955">
    <property type="entry name" value="Lactate_DH/Glyco_Ohase_4_C"/>
</dbReference>
<keyword evidence="6 11" id="KW-0326">Glycosidase</keyword>
<dbReference type="Gene3D" id="3.90.110.10">
    <property type="entry name" value="Lactate dehydrogenase/glycoside hydrolase, family 4, C-terminal"/>
    <property type="match status" value="1"/>
</dbReference>
<gene>
    <name evidence="13" type="ORF">MPLG2_1462</name>
</gene>
<keyword evidence="14" id="KW-1185">Reference proteome</keyword>
<comment type="cofactor">
    <cofactor evidence="11">
        <name>NAD(+)</name>
        <dbReference type="ChEBI" id="CHEBI:57540"/>
    </cofactor>
    <text evidence="11">Binds 1 NAD(+) per subunit.</text>
</comment>
<evidence type="ECO:0000313" key="14">
    <source>
        <dbReference type="Proteomes" id="UP000238164"/>
    </source>
</evidence>
<dbReference type="RefSeq" id="WP_105185457.1">
    <property type="nucleotide sequence ID" value="NZ_BAAAGO010000033.1"/>
</dbReference>
<evidence type="ECO:0000256" key="1">
    <source>
        <dbReference type="ARBA" id="ARBA00010141"/>
    </source>
</evidence>
<comment type="similarity">
    <text evidence="1 11">Belongs to the glycosyl hydrolase 4 family.</text>
</comment>
<dbReference type="Pfam" id="PF02056">
    <property type="entry name" value="Glyco_hydro_4"/>
    <property type="match status" value="1"/>
</dbReference>
<evidence type="ECO:0000256" key="9">
    <source>
        <dbReference type="PIRSR" id="PIRSR601088-3"/>
    </source>
</evidence>
<dbReference type="EMBL" id="LT985188">
    <property type="protein sequence ID" value="SPD86498.1"/>
    <property type="molecule type" value="Genomic_DNA"/>
</dbReference>
<organism evidence="13 14">
    <name type="scientific">Micropruina glycogenica</name>
    <dbReference type="NCBI Taxonomy" id="75385"/>
    <lineage>
        <taxon>Bacteria</taxon>
        <taxon>Bacillati</taxon>
        <taxon>Actinomycetota</taxon>
        <taxon>Actinomycetes</taxon>
        <taxon>Propionibacteriales</taxon>
        <taxon>Nocardioidaceae</taxon>
        <taxon>Micropruina</taxon>
    </lineage>
</organism>
<dbReference type="SUPFAM" id="SSF56327">
    <property type="entry name" value="LDH C-terminal domain-like"/>
    <property type="match status" value="1"/>
</dbReference>
<keyword evidence="9" id="KW-0533">Nickel</keyword>
<dbReference type="GO" id="GO:0046872">
    <property type="term" value="F:metal ion binding"/>
    <property type="evidence" value="ECO:0007669"/>
    <property type="project" value="UniProtKB-KW"/>
</dbReference>
<dbReference type="OrthoDB" id="9767022at2"/>
<dbReference type="InterPro" id="IPR001088">
    <property type="entry name" value="Glyco_hydro_4"/>
</dbReference>
<dbReference type="PANTHER" id="PTHR32092">
    <property type="entry name" value="6-PHOSPHO-BETA-GLUCOSIDASE-RELATED"/>
    <property type="match status" value="1"/>
</dbReference>
<dbReference type="InterPro" id="IPR036291">
    <property type="entry name" value="NAD(P)-bd_dom_sf"/>
</dbReference>
<dbReference type="Pfam" id="PF11975">
    <property type="entry name" value="Glyco_hydro_4C"/>
    <property type="match status" value="1"/>
</dbReference>
<reference evidence="13 14" key="1">
    <citation type="submission" date="2018-02" db="EMBL/GenBank/DDBJ databases">
        <authorList>
            <person name="Cohen D.B."/>
            <person name="Kent A.D."/>
        </authorList>
    </citation>
    <scope>NUCLEOTIDE SEQUENCE [LARGE SCALE GENOMIC DNA]</scope>
    <source>
        <strain evidence="13">1</strain>
    </source>
</reference>
<evidence type="ECO:0000256" key="5">
    <source>
        <dbReference type="ARBA" id="ARBA00023211"/>
    </source>
</evidence>
<keyword evidence="3 11" id="KW-0378">Hydrolase</keyword>
<keyword evidence="4 11" id="KW-0520">NAD</keyword>
<evidence type="ECO:0000256" key="4">
    <source>
        <dbReference type="ARBA" id="ARBA00023027"/>
    </source>
</evidence>
<feature type="domain" description="Glycosyl hydrolase family 4 C-terminal" evidence="12">
    <location>
        <begin position="185"/>
        <end position="414"/>
    </location>
</feature>
<dbReference type="PRINTS" id="PR00732">
    <property type="entry name" value="GLHYDRLASE4"/>
</dbReference>
<sequence length="438" mass="46405">MKLTIVGGGGFRVPLVHAALLADDLIDEVVLFDTDPDRLAVIDRVLTAQSRPDTELRHRTSTDPAEALAGADFVFSAMRTGGTAGRVLDERIAAQHGVIGQETMGAGGISYALRSIPASLRLARTVAEVAPGAWLINFTNPAGMVTEALSAVHPRVVGICDSPIALARRAIDALALDPARTQIDYVGLNHLGWLTGLQHEGVDRLPELIADPARLASIEEGRLFGAELIGDLGALPNEYLHWFYYRREALAAGGSGRGAFLAEQQARFYSCCPADPSSALDAWNATRLEREQTYGAANRAAAGGFERAETDLVSGGYEGVALAIMRAIARDEPSTLVLNTPNAARLAELPDDAVIEAPCRVDGSGVQPLPQSPLPAHARGLMTTVKQVERWTIEAATTGSAAAARLALTHHPLVDSAAVASALLADYRAAFGELDYLR</sequence>
<dbReference type="AlphaFoldDB" id="A0A2N9JG52"/>
<feature type="binding site" evidence="8">
    <location>
        <position position="140"/>
    </location>
    <ligand>
        <name>substrate</name>
    </ligand>
</feature>
<feature type="active site" description="Proton acceptor" evidence="7">
    <location>
        <position position="239"/>
    </location>
</feature>
<accession>A0A2N9JG52</accession>
<dbReference type="Gene3D" id="3.40.50.720">
    <property type="entry name" value="NAD(P)-binding Rossmann-like Domain"/>
    <property type="match status" value="1"/>
</dbReference>
<evidence type="ECO:0000256" key="7">
    <source>
        <dbReference type="PIRSR" id="PIRSR601088-1"/>
    </source>
</evidence>
<keyword evidence="5 9" id="KW-0464">Manganese</keyword>
<dbReference type="GO" id="GO:0005975">
    <property type="term" value="P:carbohydrate metabolic process"/>
    <property type="evidence" value="ECO:0007669"/>
    <property type="project" value="InterPro"/>
</dbReference>
<dbReference type="SUPFAM" id="SSF51735">
    <property type="entry name" value="NAD(P)-binding Rossmann-fold domains"/>
    <property type="match status" value="1"/>
</dbReference>
<feature type="site" description="Increases basicity of active site Tyr" evidence="10">
    <location>
        <position position="102"/>
    </location>
</feature>
<dbReference type="GO" id="GO:0016616">
    <property type="term" value="F:oxidoreductase activity, acting on the CH-OH group of donors, NAD or NADP as acceptor"/>
    <property type="evidence" value="ECO:0007669"/>
    <property type="project" value="InterPro"/>
</dbReference>
<keyword evidence="9" id="KW-0170">Cobalt</keyword>
<proteinExistence type="inferred from homology"/>
<dbReference type="Proteomes" id="UP000238164">
    <property type="component" value="Chromosome 1"/>
</dbReference>
<dbReference type="GO" id="GO:0004553">
    <property type="term" value="F:hydrolase activity, hydrolyzing O-glycosyl compounds"/>
    <property type="evidence" value="ECO:0007669"/>
    <property type="project" value="InterPro"/>
</dbReference>
<keyword evidence="2 9" id="KW-0479">Metal-binding</keyword>
<feature type="binding site" evidence="8">
    <location>
        <position position="86"/>
    </location>
    <ligand>
        <name>substrate</name>
    </ligand>
</feature>
<evidence type="ECO:0000259" key="12">
    <source>
        <dbReference type="Pfam" id="PF11975"/>
    </source>
</evidence>
<evidence type="ECO:0000256" key="8">
    <source>
        <dbReference type="PIRSR" id="PIRSR601088-2"/>
    </source>
</evidence>
<feature type="binding site" evidence="9">
    <location>
        <position position="190"/>
    </location>
    <ligand>
        <name>Mn(2+)</name>
        <dbReference type="ChEBI" id="CHEBI:29035"/>
    </ligand>
</feature>
<evidence type="ECO:0000256" key="10">
    <source>
        <dbReference type="PIRSR" id="PIRSR601088-4"/>
    </source>
</evidence>